<dbReference type="EMBL" id="VITN01000027">
    <property type="protein sequence ID" value="TWB11896.1"/>
    <property type="molecule type" value="Genomic_DNA"/>
</dbReference>
<gene>
    <name evidence="6" type="ORF">FBZ89_12730</name>
</gene>
<feature type="domain" description="HTH lysR-type" evidence="5">
    <location>
        <begin position="6"/>
        <end position="63"/>
    </location>
</feature>
<keyword evidence="3" id="KW-0238">DNA-binding</keyword>
<sequence>MDIRQIDLNLLHVFDALYRERQVTRAGRALGLSQSAVSNALARLRQHMGDDLFVRTPTGMVPTAVADTMARPLQGALDQVRAALAARQPFLPCEARDAITVGLSDHAEFVLGPPLVAALRAEAPGLSLVLRHADKDNALPGLESGLLDLALGMLPDPPAHMTRQMLVRDGLAVLMRPGHPALDAPWTLETYLAYPHLLVSATASKVGAVDRMLETVGRQRTLAVVASHLLAAAPMLRDSDLFCTMPARVAHPLAAAFGLVVLPLPPDMPVSDRPVGDRPAGDKPAGGMRLSMVWHRRLDSHPAHAWLRRRVAEVARSLPPVPGVAGGGADTTAA</sequence>
<name>A0A560ER99_9PROT</name>
<evidence type="ECO:0000313" key="6">
    <source>
        <dbReference type="EMBL" id="TWB11896.1"/>
    </source>
</evidence>
<dbReference type="GO" id="GO:0003700">
    <property type="term" value="F:DNA-binding transcription factor activity"/>
    <property type="evidence" value="ECO:0007669"/>
    <property type="project" value="InterPro"/>
</dbReference>
<dbReference type="InterPro" id="IPR036390">
    <property type="entry name" value="WH_DNA-bd_sf"/>
</dbReference>
<keyword evidence="2" id="KW-0805">Transcription regulation</keyword>
<dbReference type="RefSeq" id="WP_145753780.1">
    <property type="nucleotide sequence ID" value="NZ_VITN01000027.1"/>
</dbReference>
<dbReference type="Pfam" id="PF00126">
    <property type="entry name" value="HTH_1"/>
    <property type="match status" value="1"/>
</dbReference>
<dbReference type="Gene3D" id="3.40.190.10">
    <property type="entry name" value="Periplasmic binding protein-like II"/>
    <property type="match status" value="2"/>
</dbReference>
<dbReference type="CDD" id="cd08417">
    <property type="entry name" value="PBP2_Nitroaromatics_like"/>
    <property type="match status" value="1"/>
</dbReference>
<dbReference type="GO" id="GO:0003677">
    <property type="term" value="F:DNA binding"/>
    <property type="evidence" value="ECO:0007669"/>
    <property type="project" value="UniProtKB-KW"/>
</dbReference>
<dbReference type="Gene3D" id="1.10.10.10">
    <property type="entry name" value="Winged helix-like DNA-binding domain superfamily/Winged helix DNA-binding domain"/>
    <property type="match status" value="1"/>
</dbReference>
<dbReference type="Proteomes" id="UP000319859">
    <property type="component" value="Unassembled WGS sequence"/>
</dbReference>
<comment type="caution">
    <text evidence="6">The sequence shown here is derived from an EMBL/GenBank/DDBJ whole genome shotgun (WGS) entry which is preliminary data.</text>
</comment>
<dbReference type="PROSITE" id="PS50931">
    <property type="entry name" value="HTH_LYSR"/>
    <property type="match status" value="1"/>
</dbReference>
<comment type="similarity">
    <text evidence="1">Belongs to the LysR transcriptional regulatory family.</text>
</comment>
<dbReference type="OrthoDB" id="9774011at2"/>
<accession>A0A560ER99</accession>
<evidence type="ECO:0000256" key="3">
    <source>
        <dbReference type="ARBA" id="ARBA00023125"/>
    </source>
</evidence>
<dbReference type="PANTHER" id="PTHR30118:SF15">
    <property type="entry name" value="TRANSCRIPTIONAL REGULATORY PROTEIN"/>
    <property type="match status" value="1"/>
</dbReference>
<reference evidence="6 7" key="1">
    <citation type="submission" date="2019-06" db="EMBL/GenBank/DDBJ databases">
        <title>Genomic Encyclopedia of Type Strains, Phase IV (KMG-V): Genome sequencing to study the core and pangenomes of soil and plant-associated prokaryotes.</title>
        <authorList>
            <person name="Whitman W."/>
        </authorList>
    </citation>
    <scope>NUCLEOTIDE SEQUENCE [LARGE SCALE GENOMIC DNA]</scope>
    <source>
        <strain evidence="6 7">BR 11880</strain>
    </source>
</reference>
<dbReference type="AlphaFoldDB" id="A0A560ER99"/>
<dbReference type="PRINTS" id="PR00039">
    <property type="entry name" value="HTHLYSR"/>
</dbReference>
<keyword evidence="4" id="KW-0804">Transcription</keyword>
<dbReference type="SUPFAM" id="SSF53850">
    <property type="entry name" value="Periplasmic binding protein-like II"/>
    <property type="match status" value="1"/>
</dbReference>
<evidence type="ECO:0000256" key="2">
    <source>
        <dbReference type="ARBA" id="ARBA00023015"/>
    </source>
</evidence>
<dbReference type="SUPFAM" id="SSF46785">
    <property type="entry name" value="Winged helix' DNA-binding domain"/>
    <property type="match status" value="1"/>
</dbReference>
<proteinExistence type="inferred from homology"/>
<protein>
    <submittedName>
        <fullName evidence="6">LysR family transcriptional regulator</fullName>
    </submittedName>
</protein>
<dbReference type="InterPro" id="IPR036388">
    <property type="entry name" value="WH-like_DNA-bd_sf"/>
</dbReference>
<evidence type="ECO:0000256" key="1">
    <source>
        <dbReference type="ARBA" id="ARBA00009437"/>
    </source>
</evidence>
<evidence type="ECO:0000313" key="7">
    <source>
        <dbReference type="Proteomes" id="UP000319859"/>
    </source>
</evidence>
<evidence type="ECO:0000256" key="4">
    <source>
        <dbReference type="ARBA" id="ARBA00023163"/>
    </source>
</evidence>
<organism evidence="6 7">
    <name type="scientific">Nitrospirillum amazonense</name>
    <dbReference type="NCBI Taxonomy" id="28077"/>
    <lineage>
        <taxon>Bacteria</taxon>
        <taxon>Pseudomonadati</taxon>
        <taxon>Pseudomonadota</taxon>
        <taxon>Alphaproteobacteria</taxon>
        <taxon>Rhodospirillales</taxon>
        <taxon>Azospirillaceae</taxon>
        <taxon>Nitrospirillum</taxon>
    </lineage>
</organism>
<dbReference type="PANTHER" id="PTHR30118">
    <property type="entry name" value="HTH-TYPE TRANSCRIPTIONAL REGULATOR LEUO-RELATED"/>
    <property type="match status" value="1"/>
</dbReference>
<dbReference type="InterPro" id="IPR000847">
    <property type="entry name" value="LysR_HTH_N"/>
</dbReference>
<dbReference type="Pfam" id="PF03466">
    <property type="entry name" value="LysR_substrate"/>
    <property type="match status" value="1"/>
</dbReference>
<dbReference type="InterPro" id="IPR005119">
    <property type="entry name" value="LysR_subst-bd"/>
</dbReference>
<dbReference type="InterPro" id="IPR050389">
    <property type="entry name" value="LysR-type_TF"/>
</dbReference>
<dbReference type="InterPro" id="IPR037402">
    <property type="entry name" value="YidZ_PBP2"/>
</dbReference>
<evidence type="ECO:0000259" key="5">
    <source>
        <dbReference type="PROSITE" id="PS50931"/>
    </source>
</evidence>